<keyword evidence="4 10" id="KW-0808">Transferase</keyword>
<dbReference type="GO" id="GO:0000030">
    <property type="term" value="F:mannosyltransferase activity"/>
    <property type="evidence" value="ECO:0007669"/>
    <property type="project" value="TreeGrafter"/>
</dbReference>
<dbReference type="InterPro" id="IPR005599">
    <property type="entry name" value="GPI_mannosylTrfase"/>
</dbReference>
<evidence type="ECO:0000256" key="4">
    <source>
        <dbReference type="ARBA" id="ARBA00022679"/>
    </source>
</evidence>
<organism evidence="10 11">
    <name type="scientific">Dolichospermum compactum NIES-806</name>
    <dbReference type="NCBI Taxonomy" id="1973481"/>
    <lineage>
        <taxon>Bacteria</taxon>
        <taxon>Bacillati</taxon>
        <taxon>Cyanobacteriota</taxon>
        <taxon>Cyanophyceae</taxon>
        <taxon>Nostocales</taxon>
        <taxon>Aphanizomenonaceae</taxon>
        <taxon>Dolichospermum</taxon>
        <taxon>Dolichospermum compactum</taxon>
    </lineage>
</organism>
<evidence type="ECO:0000313" key="10">
    <source>
        <dbReference type="EMBL" id="BAZ87950.1"/>
    </source>
</evidence>
<dbReference type="KEGG" id="dcm:NIES806_41830"/>
<keyword evidence="5 9" id="KW-0812">Transmembrane</keyword>
<feature type="transmembrane region" description="Helical" evidence="9">
    <location>
        <begin position="289"/>
        <end position="305"/>
    </location>
</feature>
<evidence type="ECO:0000256" key="9">
    <source>
        <dbReference type="SAM" id="Phobius"/>
    </source>
</evidence>
<evidence type="ECO:0000313" key="11">
    <source>
        <dbReference type="Proteomes" id="UP000218702"/>
    </source>
</evidence>
<comment type="subcellular location">
    <subcellularLocation>
        <location evidence="1">Endomembrane system</location>
        <topology evidence="1">Multi-pass membrane protein</topology>
    </subcellularLocation>
    <subcellularLocation>
        <location evidence="2">Endoplasmic reticulum membrane</location>
    </subcellularLocation>
</comment>
<feature type="transmembrane region" description="Helical" evidence="9">
    <location>
        <begin position="172"/>
        <end position="199"/>
    </location>
</feature>
<evidence type="ECO:0000256" key="7">
    <source>
        <dbReference type="ARBA" id="ARBA00022989"/>
    </source>
</evidence>
<evidence type="ECO:0000256" key="1">
    <source>
        <dbReference type="ARBA" id="ARBA00004127"/>
    </source>
</evidence>
<dbReference type="RefSeq" id="WP_096670254.1">
    <property type="nucleotide sequence ID" value="NZ_AP018316.1"/>
</dbReference>
<name>A0A1Z4V8P6_9CYAN</name>
<gene>
    <name evidence="10" type="ORF">NIES806_41830</name>
</gene>
<dbReference type="PANTHER" id="PTHR22760">
    <property type="entry name" value="GLYCOSYLTRANSFERASE"/>
    <property type="match status" value="1"/>
</dbReference>
<sequence>MNRKFNLDNLLLSILIFLALILRVGVALRFPNIFWADEIFQSLEPAHRLAFGNGIVTWEFRDGIRSWVLPAILAGIMRLTAWLGEGSTGYLIGSNIFLSLLSLSNILLAYLWGKKLGGTITALICAGICTIWFELIYFSPKAFTEVVATHFLLPGIYLGLNKNSFPLRNRLFLSGCLLGISLALRIHLLPCIAFVVIYICRKDWQQKWLPMLGGIFAPILIFGTVDAFTWSYPFQSFWLNIWVNLVEGKSKLYGVSPWYEYFIFLLKSWSWLFLPIMILAMIGSRRLPILAWSALIIILSHSLLAHKEYRFIYPALSMLMILAGLGTAELVLNLSRKWKSHQKIVIAILICLSLWTSTSVALMSRFNIYNNLNFSTFGTDLENTHLYAATNNLLALQSLSKENTVCGLGLWGINWALSGGYTYFHHNVPIFPVEKIADFAALKAGFNYVVGDISIPSQYQNYTLQKCWQGTCVYKRPGSCSQIIDREINSVLKKSGN</sequence>
<keyword evidence="7 9" id="KW-1133">Transmembrane helix</keyword>
<reference evidence="10 11" key="1">
    <citation type="submission" date="2017-06" db="EMBL/GenBank/DDBJ databases">
        <title>Genome sequencing of cyanobaciteial culture collection at National Institute for Environmental Studies (NIES).</title>
        <authorList>
            <person name="Hirose Y."/>
            <person name="Shimura Y."/>
            <person name="Fujisawa T."/>
            <person name="Nakamura Y."/>
            <person name="Kawachi M."/>
        </authorList>
    </citation>
    <scope>NUCLEOTIDE SEQUENCE [LARGE SCALE GENOMIC DNA]</scope>
    <source>
        <strain evidence="10 11">NIES-806</strain>
    </source>
</reference>
<evidence type="ECO:0000256" key="2">
    <source>
        <dbReference type="ARBA" id="ARBA00004586"/>
    </source>
</evidence>
<feature type="transmembrane region" description="Helical" evidence="9">
    <location>
        <begin position="118"/>
        <end position="135"/>
    </location>
</feature>
<feature type="transmembrane region" description="Helical" evidence="9">
    <location>
        <begin position="261"/>
        <end position="282"/>
    </location>
</feature>
<feature type="transmembrane region" description="Helical" evidence="9">
    <location>
        <begin position="211"/>
        <end position="232"/>
    </location>
</feature>
<dbReference type="AlphaFoldDB" id="A0A1Z4V8P6"/>
<evidence type="ECO:0000256" key="8">
    <source>
        <dbReference type="ARBA" id="ARBA00023136"/>
    </source>
</evidence>
<dbReference type="EMBL" id="AP018316">
    <property type="protein sequence ID" value="BAZ87950.1"/>
    <property type="molecule type" value="Genomic_DNA"/>
</dbReference>
<evidence type="ECO:0000256" key="3">
    <source>
        <dbReference type="ARBA" id="ARBA00022676"/>
    </source>
</evidence>
<evidence type="ECO:0000256" key="5">
    <source>
        <dbReference type="ARBA" id="ARBA00022692"/>
    </source>
</evidence>
<feature type="transmembrane region" description="Helical" evidence="9">
    <location>
        <begin position="90"/>
        <end position="112"/>
    </location>
</feature>
<dbReference type="Proteomes" id="UP000218702">
    <property type="component" value="Chromosome"/>
</dbReference>
<keyword evidence="8 9" id="KW-0472">Membrane</keyword>
<keyword evidence="3 10" id="KW-0328">Glycosyltransferase</keyword>
<proteinExistence type="predicted"/>
<keyword evidence="11" id="KW-1185">Reference proteome</keyword>
<feature type="transmembrane region" description="Helical" evidence="9">
    <location>
        <begin position="344"/>
        <end position="363"/>
    </location>
</feature>
<protein>
    <submittedName>
        <fullName evidence="10">Alg9 family protein mannosyltransferase</fullName>
    </submittedName>
</protein>
<accession>A0A1Z4V8P6</accession>
<dbReference type="Pfam" id="PF03901">
    <property type="entry name" value="Glyco_transf_22"/>
    <property type="match status" value="1"/>
</dbReference>
<dbReference type="GO" id="GO:0012505">
    <property type="term" value="C:endomembrane system"/>
    <property type="evidence" value="ECO:0007669"/>
    <property type="project" value="UniProtKB-SubCell"/>
</dbReference>
<feature type="transmembrane region" description="Helical" evidence="9">
    <location>
        <begin position="311"/>
        <end position="332"/>
    </location>
</feature>
<dbReference type="OrthoDB" id="5493835at2"/>
<keyword evidence="6" id="KW-0256">Endoplasmic reticulum</keyword>
<evidence type="ECO:0000256" key="6">
    <source>
        <dbReference type="ARBA" id="ARBA00022824"/>
    </source>
</evidence>